<dbReference type="Gene3D" id="3.40.50.300">
    <property type="entry name" value="P-loop containing nucleotide triphosphate hydrolases"/>
    <property type="match status" value="5"/>
</dbReference>
<dbReference type="InterPro" id="IPR013594">
    <property type="entry name" value="Dynein_heavy_tail"/>
</dbReference>
<dbReference type="FunFam" id="3.40.50.300:FF:000122">
    <property type="entry name" value="Cytoplasmic dynein 1 heavy chain"/>
    <property type="match status" value="1"/>
</dbReference>
<comment type="similarity">
    <text evidence="3">Belongs to the dynein heavy chain family.</text>
</comment>
<dbReference type="FunFam" id="1.10.8.720:FF:000003">
    <property type="entry name" value="Cytoplasmic dynein heavy chain 2"/>
    <property type="match status" value="1"/>
</dbReference>
<evidence type="ECO:0000256" key="3">
    <source>
        <dbReference type="ARBA" id="ARBA00008887"/>
    </source>
</evidence>
<keyword evidence="14" id="KW-0505">Motor protein</keyword>
<dbReference type="InterPro" id="IPR043160">
    <property type="entry name" value="Dynein_C_barrel"/>
</dbReference>
<dbReference type="FunFam" id="1.10.287.2620:FF:000001">
    <property type="entry name" value="Cytoplasmic dynein heavy chain 1"/>
    <property type="match status" value="1"/>
</dbReference>
<dbReference type="Gene3D" id="1.20.58.1120">
    <property type="match status" value="1"/>
</dbReference>
<dbReference type="InterPro" id="IPR054354">
    <property type="entry name" value="DYNC2H1-like_lid"/>
</dbReference>
<dbReference type="FunFam" id="1.10.8.710:FF:000001">
    <property type="entry name" value="Dynein axonemal heavy chain 2"/>
    <property type="match status" value="1"/>
</dbReference>
<dbReference type="GO" id="GO:0008569">
    <property type="term" value="F:minus-end-directed microtubule motor activity"/>
    <property type="evidence" value="ECO:0007669"/>
    <property type="project" value="InterPro"/>
</dbReference>
<dbReference type="GO" id="GO:0005874">
    <property type="term" value="C:microtubule"/>
    <property type="evidence" value="ECO:0007669"/>
    <property type="project" value="UniProtKB-KW"/>
</dbReference>
<dbReference type="Gene3D" id="1.20.1270.280">
    <property type="match status" value="1"/>
</dbReference>
<feature type="domain" description="AAA+ ATPase" evidence="20">
    <location>
        <begin position="1878"/>
        <end position="2021"/>
    </location>
</feature>
<dbReference type="PANTHER" id="PTHR46532:SF4">
    <property type="entry name" value="AAA+ ATPASE DOMAIN-CONTAINING PROTEIN"/>
    <property type="match status" value="1"/>
</dbReference>
<feature type="coiled-coil region" evidence="18">
    <location>
        <begin position="3303"/>
        <end position="3386"/>
    </location>
</feature>
<dbReference type="GO" id="GO:0051959">
    <property type="term" value="F:dynein light intermediate chain binding"/>
    <property type="evidence" value="ECO:0007669"/>
    <property type="project" value="InterPro"/>
</dbReference>
<dbReference type="InterPro" id="IPR003593">
    <property type="entry name" value="AAA+_ATPase"/>
</dbReference>
<dbReference type="GO" id="GO:0045505">
    <property type="term" value="F:dynein intermediate chain binding"/>
    <property type="evidence" value="ECO:0007669"/>
    <property type="project" value="InterPro"/>
</dbReference>
<dbReference type="InterPro" id="IPR024317">
    <property type="entry name" value="Dynein_heavy_chain_D4_dom"/>
</dbReference>
<evidence type="ECO:0000256" key="5">
    <source>
        <dbReference type="ARBA" id="ARBA00022197"/>
    </source>
</evidence>
<feature type="domain" description="AAA+ ATPase" evidence="20">
    <location>
        <begin position="2492"/>
        <end position="2642"/>
    </location>
</feature>
<evidence type="ECO:0000259" key="20">
    <source>
        <dbReference type="SMART" id="SM00382"/>
    </source>
</evidence>
<dbReference type="FunFam" id="1.20.140.100:FF:000002">
    <property type="entry name" value="Cytoplasmic dynein heavy chain 1"/>
    <property type="match status" value="1"/>
</dbReference>
<keyword evidence="8" id="KW-0677">Repeat</keyword>
<dbReference type="GO" id="GO:0060170">
    <property type="term" value="C:ciliary membrane"/>
    <property type="evidence" value="ECO:0007669"/>
    <property type="project" value="UniProtKB-SubCell"/>
</dbReference>
<dbReference type="CDD" id="cd00009">
    <property type="entry name" value="AAA"/>
    <property type="match status" value="1"/>
</dbReference>
<evidence type="ECO:0000256" key="15">
    <source>
        <dbReference type="ARBA" id="ARBA00023212"/>
    </source>
</evidence>
<dbReference type="Gene3D" id="1.10.8.710">
    <property type="match status" value="1"/>
</dbReference>
<dbReference type="InterPro" id="IPR013602">
    <property type="entry name" value="Dynein_heavy_linker"/>
</dbReference>
<dbReference type="Pfam" id="PF17852">
    <property type="entry name" value="Dynein_AAA_lid"/>
    <property type="match status" value="1"/>
</dbReference>
<dbReference type="GO" id="GO:0007018">
    <property type="term" value="P:microtubule-based movement"/>
    <property type="evidence" value="ECO:0007669"/>
    <property type="project" value="InterPro"/>
</dbReference>
<evidence type="ECO:0000256" key="4">
    <source>
        <dbReference type="ARBA" id="ARBA00011655"/>
    </source>
</evidence>
<accession>A0A7S2RFA5</accession>
<evidence type="ECO:0000256" key="12">
    <source>
        <dbReference type="ARBA" id="ARBA00023054"/>
    </source>
</evidence>
<dbReference type="FunFam" id="3.40.50.300:FF:000071">
    <property type="entry name" value="Cytoplasmic dynein heavy chain 1"/>
    <property type="match status" value="1"/>
</dbReference>
<dbReference type="Gene3D" id="1.20.140.100">
    <property type="entry name" value="Dynein heavy chain, N-terminal domain 2"/>
    <property type="match status" value="1"/>
</dbReference>
<dbReference type="SUPFAM" id="SSF52540">
    <property type="entry name" value="P-loop containing nucleoside triphosphate hydrolases"/>
    <property type="match status" value="4"/>
</dbReference>
<dbReference type="InterPro" id="IPR004273">
    <property type="entry name" value="Dynein_heavy_D6_P-loop"/>
</dbReference>
<dbReference type="Pfam" id="PF12780">
    <property type="entry name" value="AAA_8"/>
    <property type="match status" value="1"/>
</dbReference>
<dbReference type="GO" id="GO:0060271">
    <property type="term" value="P:cilium assembly"/>
    <property type="evidence" value="ECO:0007669"/>
    <property type="project" value="UniProtKB-ARBA"/>
</dbReference>
<dbReference type="InterPro" id="IPR035706">
    <property type="entry name" value="AAA_9"/>
</dbReference>
<dbReference type="FunFam" id="3.20.180.20:FF:000002">
    <property type="entry name" value="Cytoplasmic dynein heavy chain 1"/>
    <property type="match status" value="1"/>
</dbReference>
<evidence type="ECO:0000256" key="19">
    <source>
        <dbReference type="SAM" id="MobiDB-lite"/>
    </source>
</evidence>
<evidence type="ECO:0000256" key="14">
    <source>
        <dbReference type="ARBA" id="ARBA00023175"/>
    </source>
</evidence>
<dbReference type="InterPro" id="IPR043157">
    <property type="entry name" value="Dynein_AAA1S"/>
</dbReference>
<dbReference type="FunFam" id="1.20.920.20:FF:000002">
    <property type="entry name" value="Cytoplasmic dynein 1 heavy chain"/>
    <property type="match status" value="1"/>
</dbReference>
<dbReference type="Pfam" id="PF03028">
    <property type="entry name" value="Dynein_heavy"/>
    <property type="match status" value="1"/>
</dbReference>
<dbReference type="InterPro" id="IPR041466">
    <property type="entry name" value="Dynein_AAA5_ext"/>
</dbReference>
<dbReference type="Pfam" id="PF12781">
    <property type="entry name" value="AAA_9"/>
    <property type="match status" value="1"/>
</dbReference>
<feature type="region of interest" description="Disordered" evidence="19">
    <location>
        <begin position="486"/>
        <end position="524"/>
    </location>
</feature>
<dbReference type="InterPro" id="IPR042228">
    <property type="entry name" value="Dynein_linker_3"/>
</dbReference>
<dbReference type="InterPro" id="IPR042219">
    <property type="entry name" value="AAA_lid_11_sf"/>
</dbReference>
<evidence type="ECO:0000256" key="18">
    <source>
        <dbReference type="SAM" id="Coils"/>
    </source>
</evidence>
<evidence type="ECO:0000256" key="9">
    <source>
        <dbReference type="ARBA" id="ARBA00022741"/>
    </source>
</evidence>
<dbReference type="InterPro" id="IPR042222">
    <property type="entry name" value="Dynein_2_N"/>
</dbReference>
<dbReference type="InterPro" id="IPR035699">
    <property type="entry name" value="AAA_6"/>
</dbReference>
<keyword evidence="10" id="KW-0067">ATP-binding</keyword>
<dbReference type="GO" id="GO:0008104">
    <property type="term" value="P:intracellular protein localization"/>
    <property type="evidence" value="ECO:0007669"/>
    <property type="project" value="UniProtKB-ARBA"/>
</dbReference>
<organism evidence="21">
    <name type="scientific">Mucochytrium quahogii</name>
    <dbReference type="NCBI Taxonomy" id="96639"/>
    <lineage>
        <taxon>Eukaryota</taxon>
        <taxon>Sar</taxon>
        <taxon>Stramenopiles</taxon>
        <taxon>Bigyra</taxon>
        <taxon>Labyrinthulomycetes</taxon>
        <taxon>Thraustochytrida</taxon>
        <taxon>Thraustochytriidae</taxon>
        <taxon>Mucochytrium</taxon>
    </lineage>
</organism>
<keyword evidence="7" id="KW-0493">Microtubule</keyword>
<comment type="subcellular location">
    <subcellularLocation>
        <location evidence="2">Cell projection</location>
        <location evidence="2">Cilium membrane</location>
        <topology evidence="2">Peripheral membrane protein</topology>
        <orientation evidence="2">Cytoplasmic side</orientation>
    </subcellularLocation>
    <subcellularLocation>
        <location evidence="1">Cytoplasm</location>
        <location evidence="1">Cytoskeleton</location>
    </subcellularLocation>
</comment>
<dbReference type="Pfam" id="PF12774">
    <property type="entry name" value="AAA_6"/>
    <property type="match status" value="1"/>
</dbReference>
<feature type="coiled-coil region" evidence="18">
    <location>
        <begin position="1592"/>
        <end position="1619"/>
    </location>
</feature>
<evidence type="ECO:0000256" key="8">
    <source>
        <dbReference type="ARBA" id="ARBA00022737"/>
    </source>
</evidence>
<keyword evidence="11" id="KW-0243">Dynein</keyword>
<dbReference type="Pfam" id="PF12777">
    <property type="entry name" value="MT"/>
    <property type="match status" value="1"/>
</dbReference>
<evidence type="ECO:0000256" key="2">
    <source>
        <dbReference type="ARBA" id="ARBA00004522"/>
    </source>
</evidence>
<dbReference type="Pfam" id="PF22597">
    <property type="entry name" value="DYN_lid"/>
    <property type="match status" value="1"/>
</dbReference>
<name>A0A7S2RFA5_9STRA</name>
<evidence type="ECO:0000256" key="1">
    <source>
        <dbReference type="ARBA" id="ARBA00004245"/>
    </source>
</evidence>
<dbReference type="Pfam" id="PF08385">
    <property type="entry name" value="DHC_N1"/>
    <property type="match status" value="1"/>
</dbReference>
<dbReference type="Gene3D" id="3.10.490.20">
    <property type="match status" value="1"/>
</dbReference>
<dbReference type="InterPro" id="IPR041228">
    <property type="entry name" value="Dynein_C"/>
</dbReference>
<keyword evidence="13" id="KW-0969">Cilium</keyword>
<gene>
    <name evidence="21" type="ORF">QSP1433_LOCUS2436</name>
</gene>
<evidence type="ECO:0000256" key="13">
    <source>
        <dbReference type="ARBA" id="ARBA00023069"/>
    </source>
</evidence>
<evidence type="ECO:0000256" key="17">
    <source>
        <dbReference type="ARBA" id="ARBA00033439"/>
    </source>
</evidence>
<feature type="coiled-coil region" evidence="18">
    <location>
        <begin position="3064"/>
        <end position="3168"/>
    </location>
</feature>
<dbReference type="Pfam" id="PF18199">
    <property type="entry name" value="Dynein_C"/>
    <property type="match status" value="1"/>
</dbReference>
<dbReference type="InterPro" id="IPR024743">
    <property type="entry name" value="Dynein_HC_stalk"/>
</dbReference>
<dbReference type="GO" id="GO:0005524">
    <property type="term" value="F:ATP binding"/>
    <property type="evidence" value="ECO:0007669"/>
    <property type="project" value="UniProtKB-KW"/>
</dbReference>
<dbReference type="EMBL" id="HBHK01004090">
    <property type="protein sequence ID" value="CAD9668424.1"/>
    <property type="molecule type" value="Transcribed_RNA"/>
</dbReference>
<reference evidence="21" key="1">
    <citation type="submission" date="2021-01" db="EMBL/GenBank/DDBJ databases">
        <authorList>
            <person name="Corre E."/>
            <person name="Pelletier E."/>
            <person name="Niang G."/>
            <person name="Scheremetjew M."/>
            <person name="Finn R."/>
            <person name="Kale V."/>
            <person name="Holt S."/>
            <person name="Cochrane G."/>
            <person name="Meng A."/>
            <person name="Brown T."/>
            <person name="Cohen L."/>
        </authorList>
    </citation>
    <scope>NUCLEOTIDE SEQUENCE</scope>
    <source>
        <strain evidence="21">NY070348D</strain>
    </source>
</reference>
<proteinExistence type="inferred from homology"/>
<dbReference type="GO" id="GO:0005858">
    <property type="term" value="C:axonemal dynein complex"/>
    <property type="evidence" value="ECO:0007669"/>
    <property type="project" value="TreeGrafter"/>
</dbReference>
<evidence type="ECO:0000256" key="11">
    <source>
        <dbReference type="ARBA" id="ARBA00023017"/>
    </source>
</evidence>
<dbReference type="Pfam" id="PF18198">
    <property type="entry name" value="AAA_lid_11"/>
    <property type="match status" value="1"/>
</dbReference>
<feature type="compositionally biased region" description="Polar residues" evidence="19">
    <location>
        <begin position="505"/>
        <end position="522"/>
    </location>
</feature>
<evidence type="ECO:0000256" key="16">
    <source>
        <dbReference type="ARBA" id="ARBA00023273"/>
    </source>
</evidence>
<feature type="compositionally biased region" description="Basic and acidic residues" evidence="19">
    <location>
        <begin position="486"/>
        <end position="504"/>
    </location>
</feature>
<feature type="domain" description="AAA+ ATPase" evidence="20">
    <location>
        <begin position="2835"/>
        <end position="2999"/>
    </location>
</feature>
<evidence type="ECO:0000256" key="10">
    <source>
        <dbReference type="ARBA" id="ARBA00022840"/>
    </source>
</evidence>
<dbReference type="Gene3D" id="6.10.140.1060">
    <property type="match status" value="1"/>
</dbReference>
<keyword evidence="16" id="KW-0966">Cell projection</keyword>
<dbReference type="FunFam" id="3.40.50.300:FF:001013">
    <property type="entry name" value="Dynein heavy chain, cytoplasmic"/>
    <property type="match status" value="1"/>
</dbReference>
<dbReference type="Pfam" id="PF08393">
    <property type="entry name" value="DHC_N2"/>
    <property type="match status" value="1"/>
</dbReference>
<evidence type="ECO:0000256" key="7">
    <source>
        <dbReference type="ARBA" id="ARBA00022701"/>
    </source>
</evidence>
<dbReference type="FunFam" id="3.40.50.300:FF:000373">
    <property type="entry name" value="Cytoplasmic dynein heavy chain 2"/>
    <property type="match status" value="1"/>
</dbReference>
<dbReference type="Gene3D" id="1.10.287.2620">
    <property type="match status" value="1"/>
</dbReference>
<evidence type="ECO:0000256" key="6">
    <source>
        <dbReference type="ARBA" id="ARBA00022490"/>
    </source>
</evidence>
<dbReference type="InterPro" id="IPR027417">
    <property type="entry name" value="P-loop_NTPase"/>
</dbReference>
<dbReference type="Gene3D" id="1.20.920.30">
    <property type="match status" value="1"/>
</dbReference>
<evidence type="ECO:0000313" key="21">
    <source>
        <dbReference type="EMBL" id="CAD9668424.1"/>
    </source>
</evidence>
<dbReference type="SMART" id="SM00382">
    <property type="entry name" value="AAA"/>
    <property type="match status" value="3"/>
</dbReference>
<keyword evidence="12 18" id="KW-0175">Coiled coil</keyword>
<dbReference type="Gene3D" id="1.10.8.1220">
    <property type="match status" value="1"/>
</dbReference>
<keyword evidence="15" id="KW-0206">Cytoskeleton</keyword>
<sequence>MEELKTYLKAIVPVTLSLTNESLDTGIKAAEEGEFNPIQGFVTDEQQLVLYIEKLKDGVVVVSAEVSYSADGSSAAVFKRRPALIQSDIPLGEQIQYAVLCLPSPVQENEEEGKPAVPSTSGAASESETLTSMYSYIHLGFSPLLRSYATSKVRGNKLDVDADETENSGGSDALKQTLPLISKRMNELEYAMRSCLQSLEIPEVHLQIDPIVVERCSKGEDTENITSDLSDAMLNRIQAGVNRWVKEIQKVTKLDRDAGSGTVSEEVQFWHNLERALQQIQRQVEGPEVRLSLDILKQSRRALATILFENDTGLKASTKRVGNYMILMQDFPIGALLAATDVNQIEEAVVQIFTHLKKIKSADEYPLAQALRLVESLSRDVTAQLGTVLSTQQLVQMPYNDFEEATRGCQSLFRTWDDHARQFRELARDLAKRRGSERLPSKLHYEHSALQDRIEEFRVFRASHEKLRDVIQRVIVKEEEQLVRAGGLKDEGKEGDDNSNKENRVTQPAESDPANNTGNSDGEGTLGEVNSAYKLFLAVDVLDVTRDGVVAWENACKLYERKIDRVERRIIEKLTDKLGAAKTADEMFRVFSKFNALFFRHRIRGAIQQFQARLIATVEQDIEELQRKFKKSYTQSQACVMSKVRDVPPVSGAIIWARQIERQLDLYLKRVEAVLGSGWEQHIEGRRLKETGVAFKKKLNTQQMFDHWMKNIQSAPSFEVTGRLFCVEERSGGGHQLNLIVNFDPQIVELFKEVRNVQWLGFRIPYTLKIISDEAKEKYPFAMSLGSTLETYTMTMGQLDDELFSLLSSYVYDAQYAIELSFNKGKGVHWDSDGLRGYSADFAQRVYSLQNKVVDATEKSAVIQKHLVALKSCPYDPASFKEQLDGIQKVVDEMNLASYSHLNQWVKGLDKRIDEILLGRLNKAIEMWIDNFADMDKSTSSSWHEIVLRKHALYLDPPLEEARLVWIRSLHQCLSIVCNLPRIQSSRYDMLGSTSQSLRAPDDTTKDEDRVLLQKPYTFSDLLSKSSDTLLIRAYSTIEEKLRVVNEYVMTWLRYQSLWDMEASDVYARMGETDLENWQQLLLDIQHARSTFDTAEHAKSFGPITVDYQQVQAQVSLRYDAWHKEILTKFGQILGGAMKSFYDRVASMRQILERGSFDAPTNQVVSFITELKEIKESKVALQTEIELFAKGERLLQRQRLSFPTDWIWVANVQGEWDAFQQILSRKEDAMGAELPSLQAKILSEDRLIASKVMELGTEWSSEKPASGELSSTDALNKLSVFEIRATRLQEEWRRVDSAKEALSLARDPGENGDMLETISSELTSLKEVWTSLSVVGASISELKELPWTAVVPKKLRASLDEILEGLRKLPARVKQYEAFEFIQSTVRDYKKTQTLIVDLRSEALKDRHWRQVVKLLGLQNIVFKDMTLGDLWRSDLKKHQKKLSDIFRTAQGEMGLEEFLRQIREFWSGAEFDLINYQNRCRLIRGWDELFTQLDEHTTSLVSMRQSPYFAVFEEEASGWEDKLTRIRVVLDIWIDVQRRWVYLGGILLGSADIKQQLPNEYSRFMSIDNEFISLMRKVAKTPRVLEVISSISTLEHSLQRLADLLEKIQRALGEYLERQRQSFSRFYFVGDEDLLEIIGNTNDPVKIQRHMAKMFAGISSLVLEDENKIAKSMVSREGEIVNFIPEIKLMNTKVNDWLQTVEDTMKSTLLALLERACKDNPLSKLDQASFTEWIDTYPSQILILASQVAWSSAIANGNLEKLLEQTENWLGVLADRVLLGNLSTDVRKKHEQLITEMVHQRDVIRKLKQWSGPVESSFDYLSQIRYQWTNDNLSLRIANSTFDYGFEYQGVGERLVQTPLTDRCYLALTQALHFRLGGNPFGPAGTGKTESVKALGAQLGRFVLVFNCDEHFDLRAMGRIFVGLCQVGAWGCFDEFNRLEERILSAVSQQILLIQRGLLEHSKEITLIKKPVKLNPNVGIFVTMNPGYAGRSNLPDNLKQLFRSIAMIEPDRELIGQVMLFSQGFKQAEGLAGKVVLLFQLCHDQLSHQPHYDFGLRAVKSVLLSAGNLKRANSESTEEEILIQSLCENVVPKLVSEDVPLYRTLLGGVFINANLVEAECTDLREAIGKVCAAKNLVMSEAWVSKVLQLHQVQALRHGIMMVGPSGSGKSTSWRVLLEASVGAGKAQAHVIDPKALSKEDLYGVLDKNTLEWTDGIFTHTLRTILNNVRGEKDRTHWIIFDGDVDPEWAENLNSVLDDNKLLTLPSGERLEIPDNVRIMFEVETLRYATLATVSRCGMIWYSEDTLSLEDIFANYRMSLDQSKLELVETHLLGKGGLGQEMLALSLTLPHVMEVTRIRLVISFFSLVRKGFSLLEDYNTNHPDFPLSDDHMGSFLNKWILFSILWGIGGSLDNENREILCNAMCKRTTIELPSEGTLWDYEVCLQNNSWRHWKESVPQIDIEPQKVMDTDVVIPTVDTVRHADVLHAWLQEHRPLILCGPPGSGKTMSLMSVLQSMPNFELASLNFSSATTPDLILKTFEQYCVYKPTRTGMVLAPPQPEKWLVVFCDEVNLPVADAYGTQHVITFMRQIVEQGGFWRVRDLTWVSVERIQFVSACNPPTDPGRVPLSLRFLRHTPLLLVDYPVPDSLRQIYGTFSRALLKLQPQLRGHGDALTEAMVDVYTANKSRYSADVAPHYVYSPRELSRWTRALFEALVSSSGGFTVDQLVRLWVHEGLRLFHDRLISGEERLWCADHLDSVARNHFPSADLNTALTKPVLFANWLSKSYVSVDQDELRKHVEARLKVFYEEELNVPLVVFDDVLEHVLRIDRVLRQPLGHLLLVGKSGAGKTVLSRFVAWNNGLKVFQIKLSRKYTLENFDEDLRYIMKQAGCFGVQICFIFDESNVLESAFLERMNALLASGEVPGLFEGDEHNALLSACRENGSVLADVESEQLFREFTRNVQRNLHVVFTMNPASSDLKNRAGTSPALFNRCVVDWFGDWSEQALTQVGSEFTRNLDLGAGDEGLRESVVTCLVRIHESVQKVATDLAKRHENTTFVSPRDYLDLINHYVELYNKKREELEEQQLHLNIGLDKLEETATQVENLGQSLAIKEQELKLKNQQANEKLEQMVSDQKEAEKKKADAEVLTQKLNEQNAKVAEQKDVAENELSRAEPALVDAQNAVGNIRKAHLDEMRSLNNPPPAVKMTLEAVCLMLGLSATSWADIRRILQKREFIPDVVNFKSEDLSEDRRDKVNKMLEGNPDFVEEKVQHANKACGPLFKWIVSQLDYAGILLRIQPLRDEIANLAKESEGLTAQHEEELERIEQLETQIATLKDEYAVLIRETETIKTEMTTVKSKVERSTALLKSLSQENERWDEAKKNFNIQMSTLVGDVLLTASFISYAGFFGYKKRQSFFSEWRDLLDEFGVSYKKDLSFIEYTSRPSDRLAWQSCGLPNDNLCIENAIILENFNRFPLIVDPSGQASEFLLKRELLGNKKVVKTSFLDSAFMKQLESALRFGTCLVITDVENIDPILNPVLNREIHRTGGRMLVRLGDQDIDFSPSFSMFLTTRDSSFQFAPDVCSRVTFVNFTVTPSSLQSQCLSRVLKSQRPDVDKQREDLLKLQGGYQARLRELEEALLESLNQVKGNILDNDVVVNTLETLKTEAEEIHQKASEAETVMGEVEKVSGFYSNFASMCSQIFFYLEGMSEVHFSYQFSLVFFFKVLDTVVSEKVDKVDVLVNKLFSLIFRQTRHSLLEKDRLLFALILAKIYKPSERLDKLFEMDSGVVFEGDLTDKLEPESIELKEFDPIDRVKIIERMRPDRLLPAVRLVIQDTIGECISIDEEEDDLKHVLESESDSKHPILMLCTAGYDMSSKVDKLAEQLKVRCRSVAMGSSEGYEEAERAITSASSTEGGWVLLKNVHLASDWLESLEKKLYGMNTTRPDFRLLLTSEISNKIPKSLLRQSLTLMNEAPVGVRSSLLRSLHLMPEERVNRAPVERSRLYFLLAWFHAVLLERLRFAPIGWTKLYEFSDADETCAMDVIDEWIDRVAKNRDHIPPEEIPWDSIRSVLLESTYGGRIDNEFDQQILEKILSQLFLPSAFDEATFLLVSSPTTKELHPPEGTTKAQFHEWVLALPPVNDPTWLGLDQAAENILLATSGKRFVHEYEKMGSDVMLENEDDAEEWIQTVSQKIDTWKTKEIDLKLDRSEELVANPIFRCFERERSLVVNLYNQMMSDINGLASVFTGARRMTNNLQAVADSLRRNETPLSWRTRGSAIVADVWVQDFFFRIDSFPTNATVLPLTVHLGTLFSPGAFITATRQQVAKERNVSLDKLSLVAETRKEPGSYHFSSDVILEGGADGRNKVKCWFSWTETLDSSLRRLPLYLDSTRQHLVTDVSFEPLEQSVLRGIALVAHLTL</sequence>
<comment type="subunit">
    <text evidence="4">Consists of at least two heavy chains and a number of intermediate and light chains.</text>
</comment>
<dbReference type="InterPro" id="IPR026983">
    <property type="entry name" value="DHC"/>
</dbReference>
<protein>
    <recommendedName>
        <fullName evidence="5">Dynein heavy chain, cytoplasmic</fullName>
    </recommendedName>
    <alternativeName>
        <fullName evidence="17">Dynein heavy chain, cytosolic</fullName>
    </alternativeName>
</protein>
<dbReference type="Pfam" id="PF12775">
    <property type="entry name" value="AAA_7"/>
    <property type="match status" value="1"/>
</dbReference>
<dbReference type="Gene3D" id="1.20.920.20">
    <property type="match status" value="1"/>
</dbReference>
<keyword evidence="6" id="KW-0963">Cytoplasm</keyword>
<dbReference type="InterPro" id="IPR041658">
    <property type="entry name" value="AAA_lid_11"/>
</dbReference>
<feature type="coiled-coil region" evidence="18">
    <location>
        <begin position="608"/>
        <end position="635"/>
    </location>
</feature>
<dbReference type="Gene3D" id="3.20.180.20">
    <property type="entry name" value="Dynein heavy chain, N-terminal domain 2"/>
    <property type="match status" value="1"/>
</dbReference>
<dbReference type="Gene3D" id="1.10.8.720">
    <property type="entry name" value="Region D6 of dynein motor"/>
    <property type="match status" value="1"/>
</dbReference>
<keyword evidence="9" id="KW-0547">Nucleotide-binding</keyword>
<dbReference type="Gene3D" id="1.10.472.130">
    <property type="match status" value="1"/>
</dbReference>
<dbReference type="PANTHER" id="PTHR46532">
    <property type="entry name" value="MALE FERTILITY FACTOR KL5"/>
    <property type="match status" value="1"/>
</dbReference>